<keyword evidence="4" id="KW-0479">Metal-binding</keyword>
<dbReference type="PROSITE" id="PS01032">
    <property type="entry name" value="PPM_1"/>
    <property type="match status" value="1"/>
</dbReference>
<dbReference type="CDD" id="cd00143">
    <property type="entry name" value="PP2Cc"/>
    <property type="match status" value="1"/>
</dbReference>
<dbReference type="InterPro" id="IPR000222">
    <property type="entry name" value="PP2C_BS"/>
</dbReference>
<dbReference type="PANTHER" id="PTHR13832:SF803">
    <property type="entry name" value="PROTEIN PHOSPHATASE 1G"/>
    <property type="match status" value="1"/>
</dbReference>
<dbReference type="OrthoDB" id="10264738at2759"/>
<dbReference type="GO" id="GO:0004722">
    <property type="term" value="F:protein serine/threonine phosphatase activity"/>
    <property type="evidence" value="ECO:0007669"/>
    <property type="project" value="UniProtKB-EC"/>
</dbReference>
<evidence type="ECO:0000256" key="5">
    <source>
        <dbReference type="ARBA" id="ARBA00022801"/>
    </source>
</evidence>
<evidence type="ECO:0000256" key="3">
    <source>
        <dbReference type="ARBA" id="ARBA00013081"/>
    </source>
</evidence>
<protein>
    <recommendedName>
        <fullName evidence="3">protein-serine/threonine phosphatase</fullName>
        <ecNumber evidence="3">3.1.3.16</ecNumber>
    </recommendedName>
</protein>
<dbReference type="InterPro" id="IPR015655">
    <property type="entry name" value="PP2C"/>
</dbReference>
<gene>
    <name evidence="11" type="ORF">NEZAVI_LOCUS13219</name>
</gene>
<dbReference type="InterPro" id="IPR001932">
    <property type="entry name" value="PPM-type_phosphatase-like_dom"/>
</dbReference>
<evidence type="ECO:0000313" key="11">
    <source>
        <dbReference type="EMBL" id="CAH1404899.1"/>
    </source>
</evidence>
<feature type="domain" description="PPM-type phosphatase" evidence="10">
    <location>
        <begin position="24"/>
        <end position="288"/>
    </location>
</feature>
<dbReference type="Pfam" id="PF00481">
    <property type="entry name" value="PP2C"/>
    <property type="match status" value="1"/>
</dbReference>
<evidence type="ECO:0000259" key="10">
    <source>
        <dbReference type="PROSITE" id="PS51746"/>
    </source>
</evidence>
<dbReference type="SUPFAM" id="SSF81606">
    <property type="entry name" value="PP2C-like"/>
    <property type="match status" value="1"/>
</dbReference>
<evidence type="ECO:0000256" key="7">
    <source>
        <dbReference type="ARBA" id="ARBA00022912"/>
    </source>
</evidence>
<name>A0A9P0HND7_NEZVI</name>
<keyword evidence="12" id="KW-1185">Reference proteome</keyword>
<dbReference type="SMART" id="SM00332">
    <property type="entry name" value="PP2Cc"/>
    <property type="match status" value="1"/>
</dbReference>
<dbReference type="EMBL" id="OV725082">
    <property type="protein sequence ID" value="CAH1404899.1"/>
    <property type="molecule type" value="Genomic_DNA"/>
</dbReference>
<dbReference type="PROSITE" id="PS51746">
    <property type="entry name" value="PPM_2"/>
    <property type="match status" value="1"/>
</dbReference>
<evidence type="ECO:0000256" key="6">
    <source>
        <dbReference type="ARBA" id="ARBA00022842"/>
    </source>
</evidence>
<keyword evidence="8" id="KW-0464">Manganese</keyword>
<evidence type="ECO:0000313" key="12">
    <source>
        <dbReference type="Proteomes" id="UP001152798"/>
    </source>
</evidence>
<evidence type="ECO:0000256" key="4">
    <source>
        <dbReference type="ARBA" id="ARBA00022723"/>
    </source>
</evidence>
<sequence length="317" mass="35807">MDNLIPLQPNTRTQNFFALTHDFMIGSGSMQGWRPTMEDSYSIVVNMPNEPFTSMFGVFDGHGGNAISDFVSKNMYYYIVSDPAFKSGSIKDALLNAFQRIDNLLMNHSHYRHLEEGSTAVVVLIRNGTLFCANIGDSRAVAYARGEVIPLSRDHKPELREENFRIVQAGCFVEYGRINGDLAMSRAFGDFRFKRNRRKDMSQQAVISEPDVVEFVITKNWEFVVLACDGIWDTMTNEEVCSFIKSKISKNITVDIICEQIIRKCLCKEYPAPDSLGADNMTIIIVVILDNVCRPYLNIINQAGRLPTVHFISTEAT</sequence>
<keyword evidence="6" id="KW-0460">Magnesium</keyword>
<comment type="cofactor">
    <cofactor evidence="1">
        <name>Mn(2+)</name>
        <dbReference type="ChEBI" id="CHEBI:29035"/>
    </cofactor>
</comment>
<accession>A0A9P0HND7</accession>
<dbReference type="EC" id="3.1.3.16" evidence="3"/>
<keyword evidence="7 9" id="KW-0904">Protein phosphatase</keyword>
<proteinExistence type="inferred from homology"/>
<dbReference type="Gene3D" id="3.60.40.10">
    <property type="entry name" value="PPM-type phosphatase domain"/>
    <property type="match status" value="1"/>
</dbReference>
<evidence type="ECO:0000256" key="1">
    <source>
        <dbReference type="ARBA" id="ARBA00001936"/>
    </source>
</evidence>
<dbReference type="AlphaFoldDB" id="A0A9P0HND7"/>
<dbReference type="Proteomes" id="UP001152798">
    <property type="component" value="Chromosome 6"/>
</dbReference>
<evidence type="ECO:0000256" key="9">
    <source>
        <dbReference type="RuleBase" id="RU003465"/>
    </source>
</evidence>
<keyword evidence="5 9" id="KW-0378">Hydrolase</keyword>
<comment type="similarity">
    <text evidence="2 9">Belongs to the PP2C family.</text>
</comment>
<organism evidence="11 12">
    <name type="scientific">Nezara viridula</name>
    <name type="common">Southern green stink bug</name>
    <name type="synonym">Cimex viridulus</name>
    <dbReference type="NCBI Taxonomy" id="85310"/>
    <lineage>
        <taxon>Eukaryota</taxon>
        <taxon>Metazoa</taxon>
        <taxon>Ecdysozoa</taxon>
        <taxon>Arthropoda</taxon>
        <taxon>Hexapoda</taxon>
        <taxon>Insecta</taxon>
        <taxon>Pterygota</taxon>
        <taxon>Neoptera</taxon>
        <taxon>Paraneoptera</taxon>
        <taxon>Hemiptera</taxon>
        <taxon>Heteroptera</taxon>
        <taxon>Panheteroptera</taxon>
        <taxon>Pentatomomorpha</taxon>
        <taxon>Pentatomoidea</taxon>
        <taxon>Pentatomidae</taxon>
        <taxon>Pentatominae</taxon>
        <taxon>Nezara</taxon>
    </lineage>
</organism>
<dbReference type="PANTHER" id="PTHR13832">
    <property type="entry name" value="PROTEIN PHOSPHATASE 2C"/>
    <property type="match status" value="1"/>
</dbReference>
<evidence type="ECO:0000256" key="2">
    <source>
        <dbReference type="ARBA" id="ARBA00006702"/>
    </source>
</evidence>
<evidence type="ECO:0000256" key="8">
    <source>
        <dbReference type="ARBA" id="ARBA00023211"/>
    </source>
</evidence>
<dbReference type="InterPro" id="IPR036457">
    <property type="entry name" value="PPM-type-like_dom_sf"/>
</dbReference>
<reference evidence="11" key="1">
    <citation type="submission" date="2022-01" db="EMBL/GenBank/DDBJ databases">
        <authorList>
            <person name="King R."/>
        </authorList>
    </citation>
    <scope>NUCLEOTIDE SEQUENCE</scope>
</reference>
<dbReference type="GO" id="GO:0046872">
    <property type="term" value="F:metal ion binding"/>
    <property type="evidence" value="ECO:0007669"/>
    <property type="project" value="UniProtKB-KW"/>
</dbReference>